<dbReference type="PANTHER" id="PTHR40252:SF2">
    <property type="entry name" value="BLR0328 PROTEIN"/>
    <property type="match status" value="1"/>
</dbReference>
<evidence type="ECO:0000313" key="3">
    <source>
        <dbReference type="EMBL" id="BAL56578.1"/>
    </source>
</evidence>
<dbReference type="Pfam" id="PF10442">
    <property type="entry name" value="FIST_C"/>
    <property type="match status" value="1"/>
</dbReference>
<dbReference type="SMART" id="SM00897">
    <property type="entry name" value="FIST"/>
    <property type="match status" value="1"/>
</dbReference>
<dbReference type="SMART" id="SM01204">
    <property type="entry name" value="FIST_C"/>
    <property type="match status" value="1"/>
</dbReference>
<organism evidence="3">
    <name type="scientific">uncultured Chloroflexota bacterium</name>
    <dbReference type="NCBI Taxonomy" id="166587"/>
    <lineage>
        <taxon>Bacteria</taxon>
        <taxon>Bacillati</taxon>
        <taxon>Chloroflexota</taxon>
        <taxon>environmental samples</taxon>
    </lineage>
</organism>
<dbReference type="InterPro" id="IPR019494">
    <property type="entry name" value="FIST_C"/>
</dbReference>
<protein>
    <submittedName>
        <fullName evidence="3">Hypothetical conserved protein</fullName>
    </submittedName>
</protein>
<accession>H5SK92</accession>
<sequence>MTLLAANGIASGLSGRESGLQATHQALRQLGNLSPTLGLVFVSPEYNAREVTGGVSSLLGDTPTIGISTPGFLSPAGFHSHSVLVTLLASDSFQAEALWMPGYAQSSRETAERLKQLVQRTLSPKALLFFADGFTGNIEQFCNSLELPDMVIAGGLTGGNVNTLSTFLLSTSFQGAGALAGAILRGGIRIGIGYAHGWQPVGKQFRVTRARGFWLRTLDGRPASEAYAQLFRYPAREWSFPPLNTLSRIYPLAIVGEKGLALRSPIRVESDGSFRMNLTVEDGDDVMLLIGNQESCRQAIFDAVNQALRGLGESRPEFVLLLIDQAWEMLLRTSSGFEVRVLQEIIGPQVPVIGAYTLGQIASTPSSPIPHALNQHILIIAFGTESR</sequence>
<dbReference type="InterPro" id="IPR013702">
    <property type="entry name" value="FIST_domain_N"/>
</dbReference>
<feature type="domain" description="FIST C-domain" evidence="2">
    <location>
        <begin position="223"/>
        <end position="364"/>
    </location>
</feature>
<evidence type="ECO:0000259" key="1">
    <source>
        <dbReference type="SMART" id="SM00897"/>
    </source>
</evidence>
<proteinExistence type="predicted"/>
<reference evidence="3" key="2">
    <citation type="journal article" date="2012" name="PLoS ONE">
        <title>A Deeply Branching Thermophilic Bacterium with an Ancient Acetyl-CoA Pathway Dominates a Subsurface Ecosystem.</title>
        <authorList>
            <person name="Takami H."/>
            <person name="Noguchi H."/>
            <person name="Takaki Y."/>
            <person name="Uchiyama I."/>
            <person name="Toyoda A."/>
            <person name="Nishi S."/>
            <person name="Chee G.-J."/>
            <person name="Arai W."/>
            <person name="Nunoura T."/>
            <person name="Itoh T."/>
            <person name="Hattori M."/>
            <person name="Takai K."/>
        </authorList>
    </citation>
    <scope>NUCLEOTIDE SEQUENCE</scope>
</reference>
<feature type="domain" description="FIST" evidence="1">
    <location>
        <begin position="34"/>
        <end position="222"/>
    </location>
</feature>
<evidence type="ECO:0000259" key="2">
    <source>
        <dbReference type="SMART" id="SM01204"/>
    </source>
</evidence>
<dbReference type="AlphaFoldDB" id="H5SK92"/>
<gene>
    <name evidence="3" type="ORF">HGMM_F40G09C25</name>
</gene>
<dbReference type="Pfam" id="PF08495">
    <property type="entry name" value="FIST"/>
    <property type="match status" value="1"/>
</dbReference>
<dbReference type="EMBL" id="AP011752">
    <property type="protein sequence ID" value="BAL56578.1"/>
    <property type="molecule type" value="Genomic_DNA"/>
</dbReference>
<name>H5SK92_9CHLR</name>
<reference evidence="3" key="1">
    <citation type="journal article" date="2005" name="Environ. Microbiol.">
        <title>Genetic and functional properties of uncultivated thermophilic crenarchaeotes from a subsurface gold mine as revealed by analysis of genome fragments.</title>
        <authorList>
            <person name="Nunoura T."/>
            <person name="Hirayama H."/>
            <person name="Takami H."/>
            <person name="Oida H."/>
            <person name="Nishi S."/>
            <person name="Shimamura S."/>
            <person name="Suzuki Y."/>
            <person name="Inagaki F."/>
            <person name="Takai K."/>
            <person name="Nealson K.H."/>
            <person name="Horikoshi K."/>
        </authorList>
    </citation>
    <scope>NUCLEOTIDE SEQUENCE</scope>
</reference>
<dbReference type="PANTHER" id="PTHR40252">
    <property type="entry name" value="BLR0328 PROTEIN"/>
    <property type="match status" value="1"/>
</dbReference>